<dbReference type="SMART" id="SM00409">
    <property type="entry name" value="IG"/>
    <property type="match status" value="5"/>
</dbReference>
<dbReference type="GO" id="GO:0005886">
    <property type="term" value="C:plasma membrane"/>
    <property type="evidence" value="ECO:0007669"/>
    <property type="project" value="TreeGrafter"/>
</dbReference>
<dbReference type="InterPro" id="IPR007110">
    <property type="entry name" value="Ig-like_dom"/>
</dbReference>
<dbReference type="InterPro" id="IPR013162">
    <property type="entry name" value="CD80_C2-set"/>
</dbReference>
<feature type="transmembrane region" description="Helical" evidence="7">
    <location>
        <begin position="512"/>
        <end position="534"/>
    </location>
</feature>
<evidence type="ECO:0000256" key="7">
    <source>
        <dbReference type="SAM" id="Phobius"/>
    </source>
</evidence>
<feature type="domain" description="Ig-like" evidence="9">
    <location>
        <begin position="407"/>
        <end position="489"/>
    </location>
</feature>
<accession>A0AAV6PLT7</accession>
<dbReference type="GO" id="GO:0098609">
    <property type="term" value="P:cell-cell adhesion"/>
    <property type="evidence" value="ECO:0007669"/>
    <property type="project" value="TreeGrafter"/>
</dbReference>
<evidence type="ECO:0000256" key="6">
    <source>
        <dbReference type="SAM" id="MobiDB-lite"/>
    </source>
</evidence>
<keyword evidence="3" id="KW-1015">Disulfide bond</keyword>
<feature type="chain" id="PRO_5043753418" evidence="8">
    <location>
        <begin position="28"/>
        <end position="586"/>
    </location>
</feature>
<keyword evidence="8" id="KW-0732">Signal</keyword>
<feature type="domain" description="Ig-like" evidence="9">
    <location>
        <begin position="135"/>
        <end position="238"/>
    </location>
</feature>
<dbReference type="SMART" id="SM00408">
    <property type="entry name" value="IGc2"/>
    <property type="match status" value="3"/>
</dbReference>
<feature type="compositionally biased region" description="Basic and acidic residues" evidence="6">
    <location>
        <begin position="544"/>
        <end position="554"/>
    </location>
</feature>
<keyword evidence="5" id="KW-0393">Immunoglobulin domain</keyword>
<dbReference type="Pfam" id="PF13927">
    <property type="entry name" value="Ig_3"/>
    <property type="match status" value="1"/>
</dbReference>
<keyword evidence="2 7" id="KW-0472">Membrane</keyword>
<dbReference type="CDD" id="cd00098">
    <property type="entry name" value="IgC1"/>
    <property type="match status" value="1"/>
</dbReference>
<keyword evidence="11" id="KW-1185">Reference proteome</keyword>
<evidence type="ECO:0000313" key="10">
    <source>
        <dbReference type="EMBL" id="KAG7465565.1"/>
    </source>
</evidence>
<evidence type="ECO:0000259" key="9">
    <source>
        <dbReference type="PROSITE" id="PS50835"/>
    </source>
</evidence>
<comment type="caution">
    <text evidence="10">The sequence shown here is derived from an EMBL/GenBank/DDBJ whole genome shotgun (WGS) entry which is preliminary data.</text>
</comment>
<feature type="domain" description="Ig-like" evidence="9">
    <location>
        <begin position="242"/>
        <end position="318"/>
    </location>
</feature>
<dbReference type="InterPro" id="IPR051275">
    <property type="entry name" value="Cell_adhesion_signaling"/>
</dbReference>
<reference evidence="10 11" key="1">
    <citation type="journal article" date="2021" name="Sci. Rep.">
        <title>Chromosome anchoring in Senegalese sole (Solea senegalensis) reveals sex-associated markers and genome rearrangements in flatfish.</title>
        <authorList>
            <person name="Guerrero-Cozar I."/>
            <person name="Gomez-Garrido J."/>
            <person name="Berbel C."/>
            <person name="Martinez-Blanch J.F."/>
            <person name="Alioto T."/>
            <person name="Claros M.G."/>
            <person name="Gagnaire P.A."/>
            <person name="Manchado M."/>
        </authorList>
    </citation>
    <scope>NUCLEOTIDE SEQUENCE [LARGE SCALE GENOMIC DNA]</scope>
    <source>
        <strain evidence="10">Sse05_10M</strain>
    </source>
</reference>
<keyword evidence="4" id="KW-0325">Glycoprotein</keyword>
<evidence type="ECO:0000256" key="2">
    <source>
        <dbReference type="ARBA" id="ARBA00023136"/>
    </source>
</evidence>
<comment type="subcellular location">
    <subcellularLocation>
        <location evidence="1">Membrane</location>
        <topology evidence="1">Single-pass type I membrane protein</topology>
    </subcellularLocation>
</comment>
<evidence type="ECO:0000313" key="11">
    <source>
        <dbReference type="Proteomes" id="UP000693946"/>
    </source>
</evidence>
<proteinExistence type="predicted"/>
<evidence type="ECO:0000256" key="8">
    <source>
        <dbReference type="SAM" id="SignalP"/>
    </source>
</evidence>
<evidence type="ECO:0000256" key="4">
    <source>
        <dbReference type="ARBA" id="ARBA00023180"/>
    </source>
</evidence>
<keyword evidence="7" id="KW-1133">Transmembrane helix</keyword>
<protein>
    <submittedName>
        <fullName evidence="10">CD166 antigen-like A-like isoform X1</fullName>
    </submittedName>
</protein>
<dbReference type="AlphaFoldDB" id="A0AAV6PLT7"/>
<gene>
    <name evidence="10" type="ORF">JOB18_015769</name>
</gene>
<dbReference type="PROSITE" id="PS50835">
    <property type="entry name" value="IG_LIKE"/>
    <property type="match status" value="4"/>
</dbReference>
<organism evidence="10 11">
    <name type="scientific">Solea senegalensis</name>
    <name type="common">Senegalese sole</name>
    <dbReference type="NCBI Taxonomy" id="28829"/>
    <lineage>
        <taxon>Eukaryota</taxon>
        <taxon>Metazoa</taxon>
        <taxon>Chordata</taxon>
        <taxon>Craniata</taxon>
        <taxon>Vertebrata</taxon>
        <taxon>Euteleostomi</taxon>
        <taxon>Actinopterygii</taxon>
        <taxon>Neopterygii</taxon>
        <taxon>Teleostei</taxon>
        <taxon>Neoteleostei</taxon>
        <taxon>Acanthomorphata</taxon>
        <taxon>Carangaria</taxon>
        <taxon>Pleuronectiformes</taxon>
        <taxon>Pleuronectoidei</taxon>
        <taxon>Soleidae</taxon>
        <taxon>Solea</taxon>
    </lineage>
</organism>
<evidence type="ECO:0000256" key="1">
    <source>
        <dbReference type="ARBA" id="ARBA00004479"/>
    </source>
</evidence>
<feature type="signal peptide" evidence="8">
    <location>
        <begin position="1"/>
        <end position="27"/>
    </location>
</feature>
<feature type="domain" description="Ig-like" evidence="9">
    <location>
        <begin position="36"/>
        <end position="128"/>
    </location>
</feature>
<dbReference type="Pfam" id="PF07679">
    <property type="entry name" value="I-set"/>
    <property type="match status" value="1"/>
</dbReference>
<dbReference type="GO" id="GO:0050839">
    <property type="term" value="F:cell adhesion molecule binding"/>
    <property type="evidence" value="ECO:0007669"/>
    <property type="project" value="TreeGrafter"/>
</dbReference>
<dbReference type="InterPro" id="IPR013098">
    <property type="entry name" value="Ig_I-set"/>
</dbReference>
<dbReference type="PANTHER" id="PTHR11640:SF148">
    <property type="entry name" value="CD166 ANTIGEN HOMOLOG A"/>
    <property type="match status" value="1"/>
</dbReference>
<evidence type="ECO:0000256" key="3">
    <source>
        <dbReference type="ARBA" id="ARBA00023157"/>
    </source>
</evidence>
<name>A0AAV6PLT7_SOLSE</name>
<dbReference type="EMBL" id="JAGKHQ010000691">
    <property type="protein sequence ID" value="KAG7465565.1"/>
    <property type="molecule type" value="Genomic_DNA"/>
</dbReference>
<dbReference type="PANTHER" id="PTHR11640">
    <property type="entry name" value="NEPHRIN"/>
    <property type="match status" value="1"/>
</dbReference>
<feature type="region of interest" description="Disordered" evidence="6">
    <location>
        <begin position="541"/>
        <end position="563"/>
    </location>
</feature>
<dbReference type="InterPro" id="IPR003599">
    <property type="entry name" value="Ig_sub"/>
</dbReference>
<evidence type="ECO:0000256" key="5">
    <source>
        <dbReference type="ARBA" id="ARBA00023319"/>
    </source>
</evidence>
<dbReference type="GO" id="GO:0005911">
    <property type="term" value="C:cell-cell junction"/>
    <property type="evidence" value="ECO:0007669"/>
    <property type="project" value="TreeGrafter"/>
</dbReference>
<dbReference type="InterPro" id="IPR003598">
    <property type="entry name" value="Ig_sub2"/>
</dbReference>
<dbReference type="Proteomes" id="UP000693946">
    <property type="component" value="Unassembled WGS sequence"/>
</dbReference>
<keyword evidence="7" id="KW-0812">Transmembrane</keyword>
<dbReference type="Pfam" id="PF08205">
    <property type="entry name" value="C2-set_2"/>
    <property type="match status" value="1"/>
</dbReference>
<sequence>MHLLSSSFIVLLFLLMSSSSLLRTVSGLDAVLGQYGETLEIPCNNGVVKADDVLLIKWKYDKGEGLSGDLLVKQKNQNLSIIASDEYKGRVNMASNASLLLSSSTLRDQRTFTCMVVAGADIAEYPVNVLISKTPAVLEISDKAEELEIGKVMKLGTCVAKDAHPAANITWLKNNKPLESDGKRVSVVVSEQVDPLSGLFTTSSTLKYSAEKEDADAEFSCTSESVGQRSSAVTFTITYSTENIVLEVLSQDPLVEGDNVTLKCVADGNPAPTSFTFHLKGETVKVENTDTFTIINVSRETSGEYRCSLINKPELQASENVLVHYLDVTLNPSGSVVKKAGEDVNVSLLIEASGETVVSWTKDKIKLDKEPEFTALTFSHSGLYESKVTMGQLSRDASFQLRVQGAPVITQLSKQRGEDGQHKVLTCEAEGFPEPAVSWSINGSSPEEQSSFIDGKISHRLTVVPSVNLTVFCTVVNQFGSDSKSITVSSLFVVEVRMDKQDQSEDKGQMKMAVGVVVGLLLATMVVALIYGLYVKKSKQGSWKTDKETKKREEEEKEEDEDGLDLVSGRILLKRKKESPNTPELL</sequence>